<evidence type="ECO:0000256" key="2">
    <source>
        <dbReference type="ARBA" id="ARBA00007118"/>
    </source>
</evidence>
<dbReference type="GO" id="GO:0016491">
    <property type="term" value="F:oxidoreductase activity"/>
    <property type="evidence" value="ECO:0007669"/>
    <property type="project" value="UniProtKB-KW"/>
</dbReference>
<dbReference type="InterPro" id="IPR029479">
    <property type="entry name" value="Nitroreductase"/>
</dbReference>
<dbReference type="CDD" id="cd20609">
    <property type="entry name" value="nitroreductase"/>
    <property type="match status" value="1"/>
</dbReference>
<accession>A0A1H7KIW8</accession>
<dbReference type="Gene3D" id="3.40.109.10">
    <property type="entry name" value="NADH Oxidase"/>
    <property type="match status" value="1"/>
</dbReference>
<dbReference type="RefSeq" id="WP_091699358.1">
    <property type="nucleotide sequence ID" value="NZ_FOAK01000006.1"/>
</dbReference>
<evidence type="ECO:0000256" key="1">
    <source>
        <dbReference type="ARBA" id="ARBA00001917"/>
    </source>
</evidence>
<reference evidence="8 9" key="1">
    <citation type="submission" date="2016-10" db="EMBL/GenBank/DDBJ databases">
        <authorList>
            <person name="de Groot N.N."/>
        </authorList>
    </citation>
    <scope>NUCLEOTIDE SEQUENCE [LARGE SCALE GENOMIC DNA]</scope>
    <source>
        <strain evidence="8 9">DSM 11978</strain>
    </source>
</reference>
<name>A0A1H7KIW8_9EURY</name>
<feature type="domain" description="Nitroreductase" evidence="6">
    <location>
        <begin position="7"/>
        <end position="70"/>
    </location>
</feature>
<dbReference type="AlphaFoldDB" id="A0A1H7KIW8"/>
<evidence type="ECO:0000313" key="8">
    <source>
        <dbReference type="EMBL" id="SEK86801.1"/>
    </source>
</evidence>
<proteinExistence type="inferred from homology"/>
<feature type="domain" description="Putative nitroreductase TM1586" evidence="7">
    <location>
        <begin position="102"/>
        <end position="168"/>
    </location>
</feature>
<dbReference type="Proteomes" id="UP000199506">
    <property type="component" value="Unassembled WGS sequence"/>
</dbReference>
<keyword evidence="5" id="KW-0560">Oxidoreductase</keyword>
<dbReference type="EMBL" id="FOAK01000006">
    <property type="protein sequence ID" value="SEK86801.1"/>
    <property type="molecule type" value="Genomic_DNA"/>
</dbReference>
<sequence length="169" mass="19406">MEFIDVINERYSVRGYLDKEVEQEKLEYVLKAATIAPTGVNNQPFKIYVIDSKKYKEELSKIYKAKWFVEAPYVLAVVALRNEAWVRPWDSKNIADIDATIVMDHMILAATDVGLGTCYVGAFKKNYAHKFLGLNENEEVVLFTPLGYGNAEPRETPRKDLNDFVVYKD</sequence>
<dbReference type="STRING" id="190974.SAMN05216439_1595"/>
<dbReference type="PANTHER" id="PTHR43673:SF2">
    <property type="entry name" value="NITROREDUCTASE"/>
    <property type="match status" value="1"/>
</dbReference>
<dbReference type="PANTHER" id="PTHR43673">
    <property type="entry name" value="NAD(P)H NITROREDUCTASE YDGI-RELATED"/>
    <property type="match status" value="1"/>
</dbReference>
<evidence type="ECO:0000313" key="9">
    <source>
        <dbReference type="Proteomes" id="UP000199506"/>
    </source>
</evidence>
<evidence type="ECO:0000256" key="5">
    <source>
        <dbReference type="ARBA" id="ARBA00023002"/>
    </source>
</evidence>
<dbReference type="Pfam" id="PF14512">
    <property type="entry name" value="TM1586_NiRdase"/>
    <property type="match status" value="1"/>
</dbReference>
<dbReference type="OrthoDB" id="287850at2157"/>
<organism evidence="8 9">
    <name type="scientific">Methanobrevibacter gottschalkii</name>
    <dbReference type="NCBI Taxonomy" id="190974"/>
    <lineage>
        <taxon>Archaea</taxon>
        <taxon>Methanobacteriati</taxon>
        <taxon>Methanobacteriota</taxon>
        <taxon>Methanomada group</taxon>
        <taxon>Methanobacteria</taxon>
        <taxon>Methanobacteriales</taxon>
        <taxon>Methanobacteriaceae</taxon>
        <taxon>Methanobrevibacter</taxon>
    </lineage>
</organism>
<comment type="similarity">
    <text evidence="2">Belongs to the nitroreductase family.</text>
</comment>
<dbReference type="SUPFAM" id="SSF55469">
    <property type="entry name" value="FMN-dependent nitroreductase-like"/>
    <property type="match status" value="1"/>
</dbReference>
<evidence type="ECO:0000259" key="7">
    <source>
        <dbReference type="Pfam" id="PF14512"/>
    </source>
</evidence>
<keyword evidence="4" id="KW-0288">FMN</keyword>
<dbReference type="Pfam" id="PF00881">
    <property type="entry name" value="Nitroreductase"/>
    <property type="match status" value="1"/>
</dbReference>
<evidence type="ECO:0000259" key="6">
    <source>
        <dbReference type="Pfam" id="PF00881"/>
    </source>
</evidence>
<dbReference type="InterPro" id="IPR000415">
    <property type="entry name" value="Nitroreductase-like"/>
</dbReference>
<dbReference type="InterPro" id="IPR029478">
    <property type="entry name" value="TM1586_NiRdase"/>
</dbReference>
<protein>
    <submittedName>
        <fullName evidence="8">Nitroreductase</fullName>
    </submittedName>
</protein>
<comment type="cofactor">
    <cofactor evidence="1">
        <name>FMN</name>
        <dbReference type="ChEBI" id="CHEBI:58210"/>
    </cofactor>
</comment>
<gene>
    <name evidence="8" type="ORF">SAMN05216439_1595</name>
</gene>
<evidence type="ECO:0000256" key="3">
    <source>
        <dbReference type="ARBA" id="ARBA00022630"/>
    </source>
</evidence>
<keyword evidence="3" id="KW-0285">Flavoprotein</keyword>
<evidence type="ECO:0000256" key="4">
    <source>
        <dbReference type="ARBA" id="ARBA00022643"/>
    </source>
</evidence>